<dbReference type="SUPFAM" id="SSF53383">
    <property type="entry name" value="PLP-dependent transferases"/>
    <property type="match status" value="1"/>
</dbReference>
<evidence type="ECO:0000256" key="12">
    <source>
        <dbReference type="ARBA" id="ARBA00031476"/>
    </source>
</evidence>
<dbReference type="InterPro" id="IPR015421">
    <property type="entry name" value="PyrdxlP-dep_Trfase_major"/>
</dbReference>
<keyword evidence="7 16" id="KW-0032">Aminotransferase</keyword>
<evidence type="ECO:0000256" key="13">
    <source>
        <dbReference type="ARBA" id="ARBA00049111"/>
    </source>
</evidence>
<dbReference type="Gene3D" id="3.40.640.10">
    <property type="entry name" value="Type I PLP-dependent aspartate aminotransferase-like (Major domain)"/>
    <property type="match status" value="1"/>
</dbReference>
<feature type="compositionally biased region" description="Low complexity" evidence="15">
    <location>
        <begin position="440"/>
        <end position="483"/>
    </location>
</feature>
<dbReference type="EC" id="2.6.1.76" evidence="5"/>
<reference evidence="16 17" key="1">
    <citation type="journal article" date="2019" name="Microb. Cell Fact.">
        <title>Exploring novel herbicidin analogues by transcriptional regulator overexpression and MS/MS molecular networking.</title>
        <authorList>
            <person name="Shi Y."/>
            <person name="Gu R."/>
            <person name="Li Y."/>
            <person name="Wang X."/>
            <person name="Ren W."/>
            <person name="Li X."/>
            <person name="Wang L."/>
            <person name="Xie Y."/>
            <person name="Hong B."/>
        </authorList>
    </citation>
    <scope>NUCLEOTIDE SEQUENCE [LARGE SCALE GENOMIC DNA]</scope>
    <source>
        <strain evidence="16 17">US-43</strain>
    </source>
</reference>
<dbReference type="Pfam" id="PF00202">
    <property type="entry name" value="Aminotran_3"/>
    <property type="match status" value="1"/>
</dbReference>
<dbReference type="InterPro" id="IPR015422">
    <property type="entry name" value="PyrdxlP-dep_Trfase_small"/>
</dbReference>
<comment type="cofactor">
    <cofactor evidence="1">
        <name>pyridoxal 5'-phosphate</name>
        <dbReference type="ChEBI" id="CHEBI:597326"/>
    </cofactor>
</comment>
<feature type="region of interest" description="Disordered" evidence="15">
    <location>
        <begin position="433"/>
        <end position="505"/>
    </location>
</feature>
<dbReference type="InterPro" id="IPR015424">
    <property type="entry name" value="PyrdxlP-dep_Trfase"/>
</dbReference>
<feature type="region of interest" description="Disordered" evidence="15">
    <location>
        <begin position="1"/>
        <end position="22"/>
    </location>
</feature>
<evidence type="ECO:0000256" key="4">
    <source>
        <dbReference type="ARBA" id="ARBA00008954"/>
    </source>
</evidence>
<name>A0A5N5W748_STRMB</name>
<evidence type="ECO:0000256" key="7">
    <source>
        <dbReference type="ARBA" id="ARBA00022576"/>
    </source>
</evidence>
<dbReference type="OrthoDB" id="9801052at2"/>
<evidence type="ECO:0000256" key="3">
    <source>
        <dbReference type="ARBA" id="ARBA00004946"/>
    </source>
</evidence>
<evidence type="ECO:0000313" key="16">
    <source>
        <dbReference type="EMBL" id="KAB7844359.1"/>
    </source>
</evidence>
<evidence type="ECO:0000256" key="15">
    <source>
        <dbReference type="SAM" id="MobiDB-lite"/>
    </source>
</evidence>
<dbReference type="InterPro" id="IPR005814">
    <property type="entry name" value="Aminotrans_3"/>
</dbReference>
<evidence type="ECO:0000256" key="6">
    <source>
        <dbReference type="ARBA" id="ARBA00014798"/>
    </source>
</evidence>
<keyword evidence="17" id="KW-1185">Reference proteome</keyword>
<evidence type="ECO:0000256" key="2">
    <source>
        <dbReference type="ARBA" id="ARBA00002189"/>
    </source>
</evidence>
<evidence type="ECO:0000256" key="9">
    <source>
        <dbReference type="ARBA" id="ARBA00022898"/>
    </source>
</evidence>
<evidence type="ECO:0000256" key="8">
    <source>
        <dbReference type="ARBA" id="ARBA00022679"/>
    </source>
</evidence>
<accession>A0A5N5W748</accession>
<feature type="region of interest" description="Disordered" evidence="15">
    <location>
        <begin position="221"/>
        <end position="244"/>
    </location>
</feature>
<dbReference type="PANTHER" id="PTHR43552">
    <property type="entry name" value="DIAMINOBUTYRATE--2-OXOGLUTARATE AMINOTRANSFERASE"/>
    <property type="match status" value="1"/>
</dbReference>
<proteinExistence type="inferred from homology"/>
<comment type="caution">
    <text evidence="16">The sequence shown here is derived from an EMBL/GenBank/DDBJ whole genome shotgun (WGS) entry which is preliminary data.</text>
</comment>
<dbReference type="GO" id="GO:0045303">
    <property type="term" value="F:diaminobutyrate-2-oxoglutarate transaminase activity"/>
    <property type="evidence" value="ECO:0007669"/>
    <property type="project" value="UniProtKB-EC"/>
</dbReference>
<gene>
    <name evidence="16" type="ORF">FRZ00_15755</name>
</gene>
<comment type="catalytic activity">
    <reaction evidence="13">
        <text>L-2,4-diaminobutanoate + 2-oxoglutarate = L-aspartate 4-semialdehyde + L-glutamate</text>
        <dbReference type="Rhea" id="RHEA:11160"/>
        <dbReference type="ChEBI" id="CHEBI:16810"/>
        <dbReference type="ChEBI" id="CHEBI:29985"/>
        <dbReference type="ChEBI" id="CHEBI:58761"/>
        <dbReference type="ChEBI" id="CHEBI:537519"/>
        <dbReference type="EC" id="2.6.1.76"/>
    </reaction>
</comment>
<dbReference type="Proteomes" id="UP000327000">
    <property type="component" value="Unassembled WGS sequence"/>
</dbReference>
<evidence type="ECO:0000256" key="10">
    <source>
        <dbReference type="ARBA" id="ARBA00029744"/>
    </source>
</evidence>
<evidence type="ECO:0000256" key="1">
    <source>
        <dbReference type="ARBA" id="ARBA00001933"/>
    </source>
</evidence>
<evidence type="ECO:0000256" key="11">
    <source>
        <dbReference type="ARBA" id="ARBA00030665"/>
    </source>
</evidence>
<evidence type="ECO:0000256" key="14">
    <source>
        <dbReference type="RuleBase" id="RU003560"/>
    </source>
</evidence>
<dbReference type="AlphaFoldDB" id="A0A5N5W748"/>
<feature type="compositionally biased region" description="Basic and acidic residues" evidence="15">
    <location>
        <begin position="496"/>
        <end position="505"/>
    </location>
</feature>
<comment type="function">
    <text evidence="2">Catalyzes reversively the conversion of L-aspartate beta-semialdehyde (ASA) to L-2,4-diaminobutyrate (DABA) by transamination with L-glutamate.</text>
</comment>
<dbReference type="RefSeq" id="WP_152263906.1">
    <property type="nucleotide sequence ID" value="NZ_VOKX01000029.1"/>
</dbReference>
<comment type="pathway">
    <text evidence="3">Amine and polyamine biosynthesis; ectoine biosynthesis; L-ectoine from L-aspartate 4-semialdehyde: step 1/3.</text>
</comment>
<sequence length="505" mass="49923">MALTQPPAVLSAGRGAPRREPPARAYACPLPLVPARARGLTVETADGRRYLDCFPGGGALVLGHHHPVVREAVRSALARGVPPAEVFADELRATLPGRLADRAHLSFCPPTRAAALAAARALAEGAGRFVELVPGGDGADGSGGPTAVGAAVGALEDPDGGGFPGALDLAAGRTVTGRPGPAPGGDGRAAAVRVTACRPGAGPGGGGDHPARDAAAATALVGGSGSRVRAVPGGGGGDGTPPRDVTATRAQARGRALLVADETRTGLGRTGAFWAVEHTGRAPDAMILAGAIGGGLPLALVVHGDDMPAALPDRDAHGNRPAMAAGAATLRYVRENGLAARAAALGARMLTRLRRAVADRDPVTGVHGRGLLLGVTCADATAAEAVRRACLRRGLLVGTDDDPRLLCLLPPLTLTDEQAEAVLDRLTDAVGAVSGGSRAGGPVAPRPAARPRAVGAVTGGERTASAEAGSSPGSEPAAGGAARPVPPVSPWKPATPRKEAGAPPA</sequence>
<evidence type="ECO:0000313" key="17">
    <source>
        <dbReference type="Proteomes" id="UP000327000"/>
    </source>
</evidence>
<dbReference type="EMBL" id="VOKX01000029">
    <property type="protein sequence ID" value="KAB7844359.1"/>
    <property type="molecule type" value="Genomic_DNA"/>
</dbReference>
<dbReference type="GO" id="GO:0030170">
    <property type="term" value="F:pyridoxal phosphate binding"/>
    <property type="evidence" value="ECO:0007669"/>
    <property type="project" value="InterPro"/>
</dbReference>
<evidence type="ECO:0000256" key="5">
    <source>
        <dbReference type="ARBA" id="ARBA00013155"/>
    </source>
</evidence>
<dbReference type="InterPro" id="IPR004637">
    <property type="entry name" value="Dat"/>
</dbReference>
<organism evidence="16 17">
    <name type="scientific">Streptomyces mobaraensis</name>
    <name type="common">Streptoverticillium mobaraense</name>
    <dbReference type="NCBI Taxonomy" id="35621"/>
    <lineage>
        <taxon>Bacteria</taxon>
        <taxon>Bacillati</taxon>
        <taxon>Actinomycetota</taxon>
        <taxon>Actinomycetes</taxon>
        <taxon>Kitasatosporales</taxon>
        <taxon>Streptomycetaceae</taxon>
        <taxon>Streptomyces</taxon>
    </lineage>
</organism>
<keyword evidence="9 14" id="KW-0663">Pyridoxal phosphate</keyword>
<comment type="similarity">
    <text evidence="4 14">Belongs to the class-III pyridoxal-phosphate-dependent aminotransferase family.</text>
</comment>
<dbReference type="Gene3D" id="3.90.1150.10">
    <property type="entry name" value="Aspartate Aminotransferase, domain 1"/>
    <property type="match status" value="2"/>
</dbReference>
<protein>
    <recommendedName>
        <fullName evidence="6">Diaminobutyrate--2-oxoglutarate transaminase</fullName>
        <ecNumber evidence="5">2.6.1.76</ecNumber>
    </recommendedName>
    <alternativeName>
        <fullName evidence="11">DABA aminotransferase</fullName>
    </alternativeName>
    <alternativeName>
        <fullName evidence="12">Diaminobutyrate--2-oxoglutarate aminotransferase</fullName>
    </alternativeName>
    <alternativeName>
        <fullName evidence="10">L-2,4-diaminobutyric acid transaminase</fullName>
    </alternativeName>
</protein>
<dbReference type="PANTHER" id="PTHR43552:SF1">
    <property type="entry name" value="DIAMINOBUTYRATE--2-OXOGLUTARATE AMINOTRANSFERASE"/>
    <property type="match status" value="1"/>
</dbReference>
<keyword evidence="8 16" id="KW-0808">Transferase</keyword>
<feature type="compositionally biased region" description="Low complexity" evidence="15">
    <location>
        <begin position="221"/>
        <end position="231"/>
    </location>
</feature>